<name>A0A9Q4DJQ5_ACTPL</name>
<proteinExistence type="predicted"/>
<dbReference type="RefSeq" id="WP_267991931.1">
    <property type="nucleotide sequence ID" value="NZ_JAPQFC010000314.1"/>
</dbReference>
<evidence type="ECO:0000313" key="2">
    <source>
        <dbReference type="Proteomes" id="UP001077788"/>
    </source>
</evidence>
<comment type="caution">
    <text evidence="1">The sequence shown here is derived from an EMBL/GenBank/DDBJ whole genome shotgun (WGS) entry which is preliminary data.</text>
</comment>
<dbReference type="EMBL" id="JAPQFC010000314">
    <property type="protein sequence ID" value="MCY6524818.1"/>
    <property type="molecule type" value="Genomic_DNA"/>
</dbReference>
<accession>A0A9Q4DJQ5</accession>
<organism evidence="1 2">
    <name type="scientific">Actinobacillus pleuropneumoniae</name>
    <name type="common">Haemophilus pleuropneumoniae</name>
    <dbReference type="NCBI Taxonomy" id="715"/>
    <lineage>
        <taxon>Bacteria</taxon>
        <taxon>Pseudomonadati</taxon>
        <taxon>Pseudomonadota</taxon>
        <taxon>Gammaproteobacteria</taxon>
        <taxon>Pasteurellales</taxon>
        <taxon>Pasteurellaceae</taxon>
        <taxon>Actinobacillus</taxon>
    </lineage>
</organism>
<reference evidence="1" key="1">
    <citation type="journal article" date="2021" name="Vet Sci">
        <title>O-Serogroups and Pathovirotypes of Escherichia coli Isolated from Post-Weaning Piglets Showing Diarrhoea and/or Oedema in South Korea.</title>
        <authorList>
            <person name="Byun J.W."/>
            <person name="Moon B.Y."/>
            <person name="Do K.H."/>
            <person name="Lee K."/>
            <person name="Lee H.Y."/>
            <person name="Kim W.I."/>
            <person name="So B."/>
            <person name="Lee W.K."/>
        </authorList>
    </citation>
    <scope>NUCLEOTIDE SEQUENCE</scope>
    <source>
        <strain evidence="1">84/14</strain>
    </source>
</reference>
<reference evidence="1" key="2">
    <citation type="submission" date="2022-12" db="EMBL/GenBank/DDBJ databases">
        <authorList>
            <person name="Kardos G."/>
            <person name="Sarkozi R."/>
            <person name="Laczko L."/>
            <person name="Marton S."/>
            <person name="Makrai L."/>
            <person name="Banyai K."/>
            <person name="Fodor L."/>
        </authorList>
    </citation>
    <scope>NUCLEOTIDE SEQUENCE</scope>
    <source>
        <strain evidence="1">84/14</strain>
    </source>
</reference>
<sequence>METPVALIVAPINTPHRDLDYLPVAGKYFQIKDLITDKDNLKVLCQCRDNHLNGYDAMGLWEYNLPMYFL</sequence>
<gene>
    <name evidence="1" type="ORF">OYG11_11455</name>
</gene>
<dbReference type="AlphaFoldDB" id="A0A9Q4DJQ5"/>
<protein>
    <submittedName>
        <fullName evidence="1">Uncharacterized protein</fullName>
    </submittedName>
</protein>
<dbReference type="Proteomes" id="UP001077788">
    <property type="component" value="Unassembled WGS sequence"/>
</dbReference>
<evidence type="ECO:0000313" key="1">
    <source>
        <dbReference type="EMBL" id="MCY6524818.1"/>
    </source>
</evidence>
<feature type="non-terminal residue" evidence="1">
    <location>
        <position position="70"/>
    </location>
</feature>